<organism evidence="2 3">
    <name type="scientific">Duffyella gerundensis</name>
    <dbReference type="NCBI Taxonomy" id="1619313"/>
    <lineage>
        <taxon>Bacteria</taxon>
        <taxon>Pseudomonadati</taxon>
        <taxon>Pseudomonadota</taxon>
        <taxon>Gammaproteobacteria</taxon>
        <taxon>Enterobacterales</taxon>
        <taxon>Erwiniaceae</taxon>
        <taxon>Duffyella</taxon>
    </lineage>
</organism>
<feature type="transmembrane region" description="Helical" evidence="1">
    <location>
        <begin position="6"/>
        <end position="27"/>
    </location>
</feature>
<dbReference type="GeneID" id="84615544"/>
<dbReference type="PATRIC" id="fig|1619313.3.peg.3760"/>
<proteinExistence type="predicted"/>
<keyword evidence="1" id="KW-0812">Transmembrane</keyword>
<dbReference type="KEGG" id="ege:EM595_p0156"/>
<gene>
    <name evidence="2" type="ORF">EM595_p0156</name>
</gene>
<name>A0A0U5L9S7_9GAMM</name>
<dbReference type="InterPro" id="IPR008407">
    <property type="entry name" value="Brnchd-chn_aa_trnsp_AzlD"/>
</dbReference>
<dbReference type="EMBL" id="LN907828">
    <property type="protein sequence ID" value="CUU25856.1"/>
    <property type="molecule type" value="Genomic_DNA"/>
</dbReference>
<keyword evidence="3" id="KW-1185">Reference proteome</keyword>
<feature type="transmembrane region" description="Helical" evidence="1">
    <location>
        <begin position="64"/>
        <end position="93"/>
    </location>
</feature>
<keyword evidence="1" id="KW-0472">Membrane</keyword>
<dbReference type="AlphaFoldDB" id="A0A0U5L9S7"/>
<keyword evidence="1" id="KW-1133">Transmembrane helix</keyword>
<dbReference type="Proteomes" id="UP000059419">
    <property type="component" value="Plasmid pEM01"/>
</dbReference>
<reference evidence="3" key="1">
    <citation type="submission" date="2015-11" db="EMBL/GenBank/DDBJ databases">
        <authorList>
            <person name="Blom J."/>
        </authorList>
    </citation>
    <scope>NUCLEOTIDE SEQUENCE [LARGE SCALE GENOMIC DNA]</scope>
    <source>
        <plasmid evidence="3">pEM01</plasmid>
    </source>
</reference>
<sequence>MSMLTAATIVLMALSTYFTRVAGYLLLRNRHLGPRTRAVMDAAPGCVLITVIAPHFVTGNPADLLALAISLLAAMRFSLLPVVVISVASTALLRHLL</sequence>
<protein>
    <submittedName>
        <fullName evidence="2">Putative membrane protein</fullName>
    </submittedName>
</protein>
<evidence type="ECO:0000256" key="1">
    <source>
        <dbReference type="SAM" id="Phobius"/>
    </source>
</evidence>
<evidence type="ECO:0000313" key="3">
    <source>
        <dbReference type="Proteomes" id="UP000059419"/>
    </source>
</evidence>
<dbReference type="Pfam" id="PF05437">
    <property type="entry name" value="AzlD"/>
    <property type="match status" value="1"/>
</dbReference>
<evidence type="ECO:0000313" key="2">
    <source>
        <dbReference type="EMBL" id="CUU25856.1"/>
    </source>
</evidence>
<feature type="transmembrane region" description="Helical" evidence="1">
    <location>
        <begin position="39"/>
        <end position="58"/>
    </location>
</feature>
<dbReference type="RefSeq" id="WP_067435991.1">
    <property type="nucleotide sequence ID" value="NZ_CP072599.1"/>
</dbReference>
<accession>A0A0U5L9S7</accession>
<geneLocation type="plasmid" evidence="3">
    <name>pEM01</name>
</geneLocation>